<evidence type="ECO:0000313" key="4">
    <source>
        <dbReference type="Proteomes" id="UP000292447"/>
    </source>
</evidence>
<evidence type="ECO:0000256" key="1">
    <source>
        <dbReference type="SAM" id="MobiDB-lite"/>
    </source>
</evidence>
<evidence type="ECO:0000256" key="2">
    <source>
        <dbReference type="SAM" id="SignalP"/>
    </source>
</evidence>
<feature type="signal peptide" evidence="2">
    <location>
        <begin position="1"/>
        <end position="29"/>
    </location>
</feature>
<proteinExistence type="predicted"/>
<evidence type="ECO:0000313" key="3">
    <source>
        <dbReference type="EMBL" id="QBM85529.1"/>
    </source>
</evidence>
<dbReference type="Proteomes" id="UP000292447">
    <property type="component" value="Chromosome I"/>
</dbReference>
<evidence type="ECO:0008006" key="5">
    <source>
        <dbReference type="Google" id="ProtNLM"/>
    </source>
</evidence>
<feature type="region of interest" description="Disordered" evidence="1">
    <location>
        <begin position="157"/>
        <end position="190"/>
    </location>
</feature>
<sequence>MLVWVELFAHGVNFLNSVLLQCLLENVSCHRNTIEQVSHFGVCVQSLLLDRVKSQGEVVHRLQQILGEFLQGKVFGLLVLFFRGFLQVSEVGHRSRVVVLHLGQGLVLLQQFLAQLNNNRVFLCLSRLFCGFLLFCTFLRLDLFSFGGVPSHTKVLRKSGGNGGRSCYHSASKSTAHSSSGERVIKRSLH</sequence>
<feature type="compositionally biased region" description="Low complexity" evidence="1">
    <location>
        <begin position="169"/>
        <end position="179"/>
    </location>
</feature>
<name>A0A4P6XFU5_9ASCO</name>
<protein>
    <recommendedName>
        <fullName evidence="5">Secreted protein</fullName>
    </recommendedName>
</protein>
<keyword evidence="2" id="KW-0732">Signal</keyword>
<accession>A0A4P6XFU5</accession>
<dbReference type="EMBL" id="CP034456">
    <property type="protein sequence ID" value="QBM85529.1"/>
    <property type="molecule type" value="Genomic_DNA"/>
</dbReference>
<feature type="chain" id="PRO_5020297714" description="Secreted protein" evidence="2">
    <location>
        <begin position="30"/>
        <end position="190"/>
    </location>
</feature>
<keyword evidence="4" id="KW-1185">Reference proteome</keyword>
<gene>
    <name evidence="3" type="ORF">METSCH_A01500</name>
</gene>
<dbReference type="AlphaFoldDB" id="A0A4P6XFU5"/>
<reference evidence="4" key="1">
    <citation type="submission" date="2019-03" db="EMBL/GenBank/DDBJ databases">
        <title>Snf2 controls pulcherriminic acid biosynthesis and connects pigmentation and antifungal activity of the yeast Metschnikowia pulcherrima.</title>
        <authorList>
            <person name="Gore-Lloyd D."/>
            <person name="Sumann I."/>
            <person name="Brachmann A.O."/>
            <person name="Schneeberger K."/>
            <person name="Ortiz-Merino R.A."/>
            <person name="Moreno-Beltran M."/>
            <person name="Schlaefli M."/>
            <person name="Kirner P."/>
            <person name="Santos Kron A."/>
            <person name="Wolfe K.H."/>
            <person name="Piel J."/>
            <person name="Ahrens C.H."/>
            <person name="Henk D."/>
            <person name="Freimoser F.M."/>
        </authorList>
    </citation>
    <scope>NUCLEOTIDE SEQUENCE [LARGE SCALE GENOMIC DNA]</scope>
    <source>
        <strain evidence="4">APC 1.2</strain>
    </source>
</reference>
<organism evidence="3 4">
    <name type="scientific">Metschnikowia aff. pulcherrima</name>
    <dbReference type="NCBI Taxonomy" id="2163413"/>
    <lineage>
        <taxon>Eukaryota</taxon>
        <taxon>Fungi</taxon>
        <taxon>Dikarya</taxon>
        <taxon>Ascomycota</taxon>
        <taxon>Saccharomycotina</taxon>
        <taxon>Pichiomycetes</taxon>
        <taxon>Metschnikowiaceae</taxon>
        <taxon>Metschnikowia</taxon>
    </lineage>
</organism>